<evidence type="ECO:0000313" key="2">
    <source>
        <dbReference type="EMBL" id="KAA8913792.1"/>
    </source>
</evidence>
<protein>
    <submittedName>
        <fullName evidence="2">Uncharacterized protein</fullName>
    </submittedName>
</protein>
<organism evidence="2 3">
    <name type="scientific">Sphaerosporella brunnea</name>
    <dbReference type="NCBI Taxonomy" id="1250544"/>
    <lineage>
        <taxon>Eukaryota</taxon>
        <taxon>Fungi</taxon>
        <taxon>Dikarya</taxon>
        <taxon>Ascomycota</taxon>
        <taxon>Pezizomycotina</taxon>
        <taxon>Pezizomycetes</taxon>
        <taxon>Pezizales</taxon>
        <taxon>Pyronemataceae</taxon>
        <taxon>Sphaerosporella</taxon>
    </lineage>
</organism>
<gene>
    <name evidence="2" type="ORF">FN846DRAFT_886426</name>
</gene>
<comment type="caution">
    <text evidence="2">The sequence shown here is derived from an EMBL/GenBank/DDBJ whole genome shotgun (WGS) entry which is preliminary data.</text>
</comment>
<dbReference type="AlphaFoldDB" id="A0A5J5F9Y2"/>
<proteinExistence type="predicted"/>
<evidence type="ECO:0000313" key="3">
    <source>
        <dbReference type="Proteomes" id="UP000326924"/>
    </source>
</evidence>
<dbReference type="InParanoid" id="A0A5J5F9Y2"/>
<dbReference type="Proteomes" id="UP000326924">
    <property type="component" value="Unassembled WGS sequence"/>
</dbReference>
<dbReference type="EMBL" id="VXIS01000012">
    <property type="protein sequence ID" value="KAA8913792.1"/>
    <property type="molecule type" value="Genomic_DNA"/>
</dbReference>
<evidence type="ECO:0000256" key="1">
    <source>
        <dbReference type="SAM" id="MobiDB-lite"/>
    </source>
</evidence>
<feature type="compositionally biased region" description="Basic and acidic residues" evidence="1">
    <location>
        <begin position="111"/>
        <end position="120"/>
    </location>
</feature>
<feature type="region of interest" description="Disordered" evidence="1">
    <location>
        <begin position="111"/>
        <end position="141"/>
    </location>
</feature>
<feature type="compositionally biased region" description="Polar residues" evidence="1">
    <location>
        <begin position="128"/>
        <end position="141"/>
    </location>
</feature>
<accession>A0A5J5F9Y2</accession>
<keyword evidence="3" id="KW-1185">Reference proteome</keyword>
<reference evidence="2 3" key="1">
    <citation type="submission" date="2019-09" db="EMBL/GenBank/DDBJ databases">
        <title>Draft genome of the ectomycorrhizal ascomycete Sphaerosporella brunnea.</title>
        <authorList>
            <consortium name="DOE Joint Genome Institute"/>
            <person name="Benucci G.M."/>
            <person name="Marozzi G."/>
            <person name="Antonielli L."/>
            <person name="Sanchez S."/>
            <person name="Marco P."/>
            <person name="Wang X."/>
            <person name="Falini L.B."/>
            <person name="Barry K."/>
            <person name="Haridas S."/>
            <person name="Lipzen A."/>
            <person name="Labutti K."/>
            <person name="Grigoriev I.V."/>
            <person name="Murat C."/>
            <person name="Martin F."/>
            <person name="Albertini E."/>
            <person name="Donnini D."/>
            <person name="Bonito G."/>
        </authorList>
    </citation>
    <scope>NUCLEOTIDE SEQUENCE [LARGE SCALE GENOMIC DNA]</scope>
    <source>
        <strain evidence="2 3">Sb_GMNB300</strain>
    </source>
</reference>
<name>A0A5J5F9Y2_9PEZI</name>
<sequence>MSHGLTVHPIHRPSLMMKKGVLSSLEKSSAKGIVPLHSRLSALQVDQSENFSTTRFLRQSILLLVVVTLGGSGRSNSRALKMRQLALVIPTRENYLEEDSSAQALKREVTRLSTESEYKAQKAKQPESLLSTRNKQAGNTA</sequence>